<dbReference type="SUPFAM" id="SSF143212">
    <property type="entry name" value="Rv2632c-like"/>
    <property type="match status" value="1"/>
</dbReference>
<accession>A0A1E7JN56</accession>
<comment type="caution">
    <text evidence="1">The sequence shown here is derived from an EMBL/GenBank/DDBJ whole genome shotgun (WGS) entry which is preliminary data.</text>
</comment>
<evidence type="ECO:0008006" key="3">
    <source>
        <dbReference type="Google" id="ProtNLM"/>
    </source>
</evidence>
<dbReference type="InterPro" id="IPR038070">
    <property type="entry name" value="Rv2632c-like_sf"/>
</dbReference>
<dbReference type="OrthoDB" id="4828144at2"/>
<dbReference type="STRING" id="933944.AN215_08125"/>
<protein>
    <recommendedName>
        <fullName evidence="3">DUF1876 domain-containing protein</fullName>
    </recommendedName>
</protein>
<keyword evidence="2" id="KW-1185">Reference proteome</keyword>
<name>A0A1E7JN56_9ACTN</name>
<dbReference type="RefSeq" id="WP_028437174.1">
    <property type="nucleotide sequence ID" value="NZ_LJGS01000044.1"/>
</dbReference>
<organism evidence="1 2">
    <name type="scientific">Streptomyces abyssalis</name>
    <dbReference type="NCBI Taxonomy" id="933944"/>
    <lineage>
        <taxon>Bacteria</taxon>
        <taxon>Bacillati</taxon>
        <taxon>Actinomycetota</taxon>
        <taxon>Actinomycetes</taxon>
        <taxon>Kitasatosporales</taxon>
        <taxon>Streptomycetaceae</taxon>
        <taxon>Streptomyces</taxon>
    </lineage>
</organism>
<evidence type="ECO:0000313" key="2">
    <source>
        <dbReference type="Proteomes" id="UP000176087"/>
    </source>
</evidence>
<reference evidence="1 2" key="1">
    <citation type="journal article" date="2016" name="Front. Microbiol.">
        <title>Comparative Genomics Analysis of Streptomyces Species Reveals Their Adaptation to the Marine Environment and Their Diversity at the Genomic Level.</title>
        <authorList>
            <person name="Tian X."/>
            <person name="Zhang Z."/>
            <person name="Yang T."/>
            <person name="Chen M."/>
            <person name="Li J."/>
            <person name="Chen F."/>
            <person name="Yang J."/>
            <person name="Li W."/>
            <person name="Zhang B."/>
            <person name="Zhang Z."/>
            <person name="Wu J."/>
            <person name="Zhang C."/>
            <person name="Long L."/>
            <person name="Xiao J."/>
        </authorList>
    </citation>
    <scope>NUCLEOTIDE SEQUENCE [LARGE SCALE GENOMIC DNA]</scope>
    <source>
        <strain evidence="1 2">SCSIO 10390</strain>
    </source>
</reference>
<dbReference type="Proteomes" id="UP000176087">
    <property type="component" value="Unassembled WGS sequence"/>
</dbReference>
<dbReference type="PATRIC" id="fig|933944.5.peg.723"/>
<proteinExistence type="predicted"/>
<dbReference type="Pfam" id="PF08962">
    <property type="entry name" value="Rv2632c-like"/>
    <property type="match status" value="1"/>
</dbReference>
<dbReference type="AlphaFoldDB" id="A0A1E7JN56"/>
<dbReference type="InterPro" id="IPR015057">
    <property type="entry name" value="Rv2632c-like"/>
</dbReference>
<sequence>MPNTREWNVRIFLYEDEGTTTARAVLDTGETTLTGRGVARCNPEDVDIPEIGDELAASRAMAELGRQMMRAADRDLQGVGAGPLPPKARAAFGWPDVTL</sequence>
<gene>
    <name evidence="1" type="ORF">AN215_08125</name>
</gene>
<dbReference type="EMBL" id="LJGT01000038">
    <property type="protein sequence ID" value="OEU89683.1"/>
    <property type="molecule type" value="Genomic_DNA"/>
</dbReference>
<dbReference type="Gene3D" id="3.30.160.240">
    <property type="entry name" value="Rv1738"/>
    <property type="match status" value="1"/>
</dbReference>
<evidence type="ECO:0000313" key="1">
    <source>
        <dbReference type="EMBL" id="OEU89683.1"/>
    </source>
</evidence>